<protein>
    <submittedName>
        <fullName evidence="1">Uncharacterized protein</fullName>
    </submittedName>
</protein>
<organism evidence="1 2">
    <name type="scientific">Melastoma candidum</name>
    <dbReference type="NCBI Taxonomy" id="119954"/>
    <lineage>
        <taxon>Eukaryota</taxon>
        <taxon>Viridiplantae</taxon>
        <taxon>Streptophyta</taxon>
        <taxon>Embryophyta</taxon>
        <taxon>Tracheophyta</taxon>
        <taxon>Spermatophyta</taxon>
        <taxon>Magnoliopsida</taxon>
        <taxon>eudicotyledons</taxon>
        <taxon>Gunneridae</taxon>
        <taxon>Pentapetalae</taxon>
        <taxon>rosids</taxon>
        <taxon>malvids</taxon>
        <taxon>Myrtales</taxon>
        <taxon>Melastomataceae</taxon>
        <taxon>Melastomatoideae</taxon>
        <taxon>Melastomateae</taxon>
        <taxon>Melastoma</taxon>
    </lineage>
</organism>
<evidence type="ECO:0000313" key="1">
    <source>
        <dbReference type="EMBL" id="KAI4364150.1"/>
    </source>
</evidence>
<proteinExistence type="predicted"/>
<name>A0ACB9QCL7_9MYRT</name>
<accession>A0ACB9QCL7</accession>
<dbReference type="Proteomes" id="UP001057402">
    <property type="component" value="Chromosome 6"/>
</dbReference>
<comment type="caution">
    <text evidence="1">The sequence shown here is derived from an EMBL/GenBank/DDBJ whole genome shotgun (WGS) entry which is preliminary data.</text>
</comment>
<keyword evidence="2" id="KW-1185">Reference proteome</keyword>
<reference evidence="2" key="1">
    <citation type="journal article" date="2023" name="Front. Plant Sci.">
        <title>Chromosomal-level genome assembly of Melastoma candidum provides insights into trichome evolution.</title>
        <authorList>
            <person name="Zhong Y."/>
            <person name="Wu W."/>
            <person name="Sun C."/>
            <person name="Zou P."/>
            <person name="Liu Y."/>
            <person name="Dai S."/>
            <person name="Zhou R."/>
        </authorList>
    </citation>
    <scope>NUCLEOTIDE SEQUENCE [LARGE SCALE GENOMIC DNA]</scope>
</reference>
<sequence>MSVQEELVACGSDSMHSPHLSQVESAKDSNSFPDEADTAASGFAEVGWGHGHAMGKDRASTSSAKWHACDYLQEMADVSDAEKGLISEISGRRFNSFFSSRGENPHDCGLQMRQMLEEKLLEFGVGLALGCPEYANECQGQLANNEAEGSSYMLSGKSRVTEEPLTGPKKPTIDQEFEEYFSTLMM</sequence>
<evidence type="ECO:0000313" key="2">
    <source>
        <dbReference type="Proteomes" id="UP001057402"/>
    </source>
</evidence>
<dbReference type="EMBL" id="CM042885">
    <property type="protein sequence ID" value="KAI4364150.1"/>
    <property type="molecule type" value="Genomic_DNA"/>
</dbReference>
<gene>
    <name evidence="1" type="ORF">MLD38_020280</name>
</gene>